<evidence type="ECO:0000313" key="3">
    <source>
        <dbReference type="Proteomes" id="UP000006755"/>
    </source>
</evidence>
<dbReference type="STRING" id="745411.B3C1_15112"/>
<protein>
    <recommendedName>
        <fullName evidence="1">DUF4240 domain-containing protein</fullName>
    </recommendedName>
</protein>
<accession>K2J3I3</accession>
<comment type="caution">
    <text evidence="2">The sequence shown here is derived from an EMBL/GenBank/DDBJ whole genome shotgun (WGS) entry which is preliminary data.</text>
</comment>
<reference evidence="2 3" key="1">
    <citation type="journal article" date="2012" name="J. Bacteriol.">
        <title>Genome Sequence of Gallaecimonas xiamenensis Type Strain 3-C-1.</title>
        <authorList>
            <person name="Lai Q."/>
            <person name="Wang L."/>
            <person name="Wang W."/>
            <person name="Shao Z."/>
        </authorList>
    </citation>
    <scope>NUCLEOTIDE SEQUENCE [LARGE SCALE GENOMIC DNA]</scope>
    <source>
        <strain evidence="2 3">3-C-1</strain>
    </source>
</reference>
<evidence type="ECO:0000313" key="2">
    <source>
        <dbReference type="EMBL" id="EKE69452.1"/>
    </source>
</evidence>
<feature type="domain" description="DUF4240" evidence="1">
    <location>
        <begin position="2"/>
        <end position="92"/>
    </location>
</feature>
<sequence>MTLPPDEICRFDREYRLKLVQSYRWDLWGAAYLINGGCSDDGFDYFRDFLISEGKEVFESALAHPDSLSSLAELEDAELEDFRYVIGEAYEQLVGEELPIADIDYPNEPAGEEWDEDDLQELFPKLAALYE</sequence>
<organism evidence="2 3">
    <name type="scientific">Gallaecimonas xiamenensis 3-C-1</name>
    <dbReference type="NCBI Taxonomy" id="745411"/>
    <lineage>
        <taxon>Bacteria</taxon>
        <taxon>Pseudomonadati</taxon>
        <taxon>Pseudomonadota</taxon>
        <taxon>Gammaproteobacteria</taxon>
        <taxon>Enterobacterales</taxon>
        <taxon>Gallaecimonadaceae</taxon>
        <taxon>Gallaecimonas</taxon>
    </lineage>
</organism>
<keyword evidence="3" id="KW-1185">Reference proteome</keyword>
<dbReference type="Proteomes" id="UP000006755">
    <property type="component" value="Unassembled WGS sequence"/>
</dbReference>
<name>K2J3I3_9GAMM</name>
<proteinExistence type="predicted"/>
<dbReference type="eggNOG" id="COG3831">
    <property type="taxonomic scope" value="Bacteria"/>
</dbReference>
<dbReference type="PATRIC" id="fig|745411.4.peg.2970"/>
<evidence type="ECO:0000259" key="1">
    <source>
        <dbReference type="Pfam" id="PF14024"/>
    </source>
</evidence>
<dbReference type="Pfam" id="PF14024">
    <property type="entry name" value="DUF4240"/>
    <property type="match status" value="1"/>
</dbReference>
<gene>
    <name evidence="2" type="ORF">B3C1_15112</name>
</gene>
<dbReference type="AlphaFoldDB" id="K2J3I3"/>
<dbReference type="InterPro" id="IPR025334">
    <property type="entry name" value="DUF4240"/>
</dbReference>
<dbReference type="EMBL" id="AMRI01000024">
    <property type="protein sequence ID" value="EKE69452.1"/>
    <property type="molecule type" value="Genomic_DNA"/>
</dbReference>